<evidence type="ECO:0000313" key="4">
    <source>
        <dbReference type="Proteomes" id="UP000326268"/>
    </source>
</evidence>
<dbReference type="RefSeq" id="XP_031920150.1">
    <property type="nucleotide sequence ID" value="XM_032073786.1"/>
</dbReference>
<dbReference type="GeneID" id="43658232"/>
<dbReference type="Proteomes" id="UP000326268">
    <property type="component" value="Unassembled WGS sequence"/>
</dbReference>
<dbReference type="AlphaFoldDB" id="A0A5N6ZJT5"/>
<proteinExistence type="predicted"/>
<evidence type="ECO:0000313" key="3">
    <source>
        <dbReference type="EMBL" id="KAE8357069.1"/>
    </source>
</evidence>
<organism evidence="3 4">
    <name type="scientific">Aspergillus caelatus</name>
    <dbReference type="NCBI Taxonomy" id="61420"/>
    <lineage>
        <taxon>Eukaryota</taxon>
        <taxon>Fungi</taxon>
        <taxon>Dikarya</taxon>
        <taxon>Ascomycota</taxon>
        <taxon>Pezizomycotina</taxon>
        <taxon>Eurotiomycetes</taxon>
        <taxon>Eurotiomycetidae</taxon>
        <taxon>Eurotiales</taxon>
        <taxon>Aspergillaceae</taxon>
        <taxon>Aspergillus</taxon>
        <taxon>Aspergillus subgen. Circumdati</taxon>
    </lineage>
</organism>
<evidence type="ECO:0000256" key="1">
    <source>
        <dbReference type="SAM" id="MobiDB-lite"/>
    </source>
</evidence>
<gene>
    <name evidence="3" type="ORF">BDV27DRAFT_164927</name>
</gene>
<feature type="region of interest" description="Disordered" evidence="1">
    <location>
        <begin position="27"/>
        <end position="52"/>
    </location>
</feature>
<feature type="region of interest" description="Disordered" evidence="1">
    <location>
        <begin position="207"/>
        <end position="286"/>
    </location>
</feature>
<reference evidence="3 4" key="1">
    <citation type="submission" date="2019-04" db="EMBL/GenBank/DDBJ databases">
        <title>Friends and foes A comparative genomics studyof 23 Aspergillus species from section Flavi.</title>
        <authorList>
            <consortium name="DOE Joint Genome Institute"/>
            <person name="Kjaerbolling I."/>
            <person name="Vesth T."/>
            <person name="Frisvad J.C."/>
            <person name="Nybo J.L."/>
            <person name="Theobald S."/>
            <person name="Kildgaard S."/>
            <person name="Isbrandt T."/>
            <person name="Kuo A."/>
            <person name="Sato A."/>
            <person name="Lyhne E.K."/>
            <person name="Kogle M.E."/>
            <person name="Wiebenga A."/>
            <person name="Kun R.S."/>
            <person name="Lubbers R.J."/>
            <person name="Makela M.R."/>
            <person name="Barry K."/>
            <person name="Chovatia M."/>
            <person name="Clum A."/>
            <person name="Daum C."/>
            <person name="Haridas S."/>
            <person name="He G."/>
            <person name="LaButti K."/>
            <person name="Lipzen A."/>
            <person name="Mondo S."/>
            <person name="Riley R."/>
            <person name="Salamov A."/>
            <person name="Simmons B.A."/>
            <person name="Magnuson J.K."/>
            <person name="Henrissat B."/>
            <person name="Mortensen U.H."/>
            <person name="Larsen T.O."/>
            <person name="Devries R.P."/>
            <person name="Grigoriev I.V."/>
            <person name="Machida M."/>
            <person name="Baker S.E."/>
            <person name="Andersen M.R."/>
        </authorList>
    </citation>
    <scope>NUCLEOTIDE SEQUENCE [LARGE SCALE GENOMIC DNA]</scope>
    <source>
        <strain evidence="3 4">CBS 763.97</strain>
    </source>
</reference>
<dbReference type="OrthoDB" id="10501915at2759"/>
<dbReference type="EMBL" id="ML738259">
    <property type="protein sequence ID" value="KAE8357069.1"/>
    <property type="molecule type" value="Genomic_DNA"/>
</dbReference>
<feature type="region of interest" description="Disordered" evidence="1">
    <location>
        <begin position="154"/>
        <end position="192"/>
    </location>
</feature>
<evidence type="ECO:0000256" key="2">
    <source>
        <dbReference type="SAM" id="SignalP"/>
    </source>
</evidence>
<name>A0A5N6ZJT5_9EURO</name>
<feature type="signal peptide" evidence="2">
    <location>
        <begin position="1"/>
        <end position="18"/>
    </location>
</feature>
<protein>
    <submittedName>
        <fullName evidence="3">Uncharacterized protein</fullName>
    </submittedName>
</protein>
<sequence length="286" mass="30587">MRAWGYLHVWLPLIYIRARQVPPTPVPSLPGTLHPQPAGATRPRSFLPGGLAPRNGRCHPPPYLPSRGPSIPNRQALSTYLCIFPKSPPRQLVWRWATPGPFDQGAREPPAHVTVLPPLEPQRGQLAWWWAFAPSGAHPPPSLLLHGPPTPGHVTLISAAPGPLPARKGTPRPGDARPGGHMSVRGQGRGPAEKIPVAVSRGAIHKSLPAGQLAQHPAKPRNRPSGRANGSPCGQLAPASARGEGPPRPLGGDLGSQKKEQWSPAGGWPTRYPFPPPPSTRRCRAR</sequence>
<keyword evidence="4" id="KW-1185">Reference proteome</keyword>
<feature type="chain" id="PRO_5024911773" evidence="2">
    <location>
        <begin position="19"/>
        <end position="286"/>
    </location>
</feature>
<accession>A0A5N6ZJT5</accession>
<keyword evidence="2" id="KW-0732">Signal</keyword>